<accession>A0A180FXN3</accession>
<comment type="subcellular location">
    <subcellularLocation>
        <location evidence="1">Membrane</location>
        <topology evidence="1">Multi-pass membrane protein</topology>
    </subcellularLocation>
</comment>
<dbReference type="GO" id="GO:0005886">
    <property type="term" value="C:plasma membrane"/>
    <property type="evidence" value="ECO:0007669"/>
    <property type="project" value="TreeGrafter"/>
</dbReference>
<feature type="domain" description="Bicarbonate transporter-like transmembrane" evidence="6">
    <location>
        <begin position="2"/>
        <end position="63"/>
    </location>
</feature>
<evidence type="ECO:0000256" key="1">
    <source>
        <dbReference type="ARBA" id="ARBA00004141"/>
    </source>
</evidence>
<dbReference type="InterPro" id="IPR011531">
    <property type="entry name" value="HCO3_transpt-like_TM_dom"/>
</dbReference>
<evidence type="ECO:0000256" key="5">
    <source>
        <dbReference type="SAM" id="Phobius"/>
    </source>
</evidence>
<dbReference type="InterPro" id="IPR003020">
    <property type="entry name" value="HCO3_transpt_euk"/>
</dbReference>
<evidence type="ECO:0000256" key="3">
    <source>
        <dbReference type="ARBA" id="ARBA00022989"/>
    </source>
</evidence>
<name>A0A180FXN3_PUCT1</name>
<dbReference type="GO" id="GO:0005452">
    <property type="term" value="F:solute:inorganic anion antiporter activity"/>
    <property type="evidence" value="ECO:0007669"/>
    <property type="project" value="InterPro"/>
</dbReference>
<sequence>YFDHNVSSLMAQALHFPVKKRAGFHWDFFLLGVTTFISGMLGLPAPNGLAPQAPVHTKSLSVLQH</sequence>
<dbReference type="AlphaFoldDB" id="A0A180FXN3"/>
<dbReference type="EMBL" id="ADAS02008253">
    <property type="protein sequence ID" value="OAV85008.1"/>
    <property type="molecule type" value="Genomic_DNA"/>
</dbReference>
<gene>
    <name evidence="7" type="ORF">PTTG_30873</name>
</gene>
<feature type="transmembrane region" description="Helical" evidence="5">
    <location>
        <begin position="24"/>
        <end position="43"/>
    </location>
</feature>
<dbReference type="Pfam" id="PF00955">
    <property type="entry name" value="HCO3_cotransp"/>
    <property type="match status" value="1"/>
</dbReference>
<evidence type="ECO:0000256" key="2">
    <source>
        <dbReference type="ARBA" id="ARBA00022692"/>
    </source>
</evidence>
<feature type="non-terminal residue" evidence="7">
    <location>
        <position position="1"/>
    </location>
</feature>
<dbReference type="GO" id="GO:0046713">
    <property type="term" value="P:borate transport"/>
    <property type="evidence" value="ECO:0007669"/>
    <property type="project" value="TreeGrafter"/>
</dbReference>
<keyword evidence="4 5" id="KW-0472">Membrane</keyword>
<dbReference type="GO" id="GO:0006820">
    <property type="term" value="P:monoatomic anion transport"/>
    <property type="evidence" value="ECO:0007669"/>
    <property type="project" value="InterPro"/>
</dbReference>
<dbReference type="STRING" id="630390.A0A180FXN3"/>
<organism evidence="7">
    <name type="scientific">Puccinia triticina (isolate 1-1 / race 1 (BBBD))</name>
    <name type="common">Brown leaf rust fungus</name>
    <dbReference type="NCBI Taxonomy" id="630390"/>
    <lineage>
        <taxon>Eukaryota</taxon>
        <taxon>Fungi</taxon>
        <taxon>Dikarya</taxon>
        <taxon>Basidiomycota</taxon>
        <taxon>Pucciniomycotina</taxon>
        <taxon>Pucciniomycetes</taxon>
        <taxon>Pucciniales</taxon>
        <taxon>Pucciniaceae</taxon>
        <taxon>Puccinia</taxon>
    </lineage>
</organism>
<evidence type="ECO:0000313" key="7">
    <source>
        <dbReference type="EMBL" id="OAV85008.1"/>
    </source>
</evidence>
<reference evidence="7" key="1">
    <citation type="submission" date="2009-11" db="EMBL/GenBank/DDBJ databases">
        <authorList>
            <consortium name="The Broad Institute Genome Sequencing Platform"/>
            <person name="Ward D."/>
            <person name="Feldgarden M."/>
            <person name="Earl A."/>
            <person name="Young S.K."/>
            <person name="Zeng Q."/>
            <person name="Koehrsen M."/>
            <person name="Alvarado L."/>
            <person name="Berlin A."/>
            <person name="Bochicchio J."/>
            <person name="Borenstein D."/>
            <person name="Chapman S.B."/>
            <person name="Chen Z."/>
            <person name="Engels R."/>
            <person name="Freedman E."/>
            <person name="Gellesch M."/>
            <person name="Goldberg J."/>
            <person name="Griggs A."/>
            <person name="Gujja S."/>
            <person name="Heilman E."/>
            <person name="Heiman D."/>
            <person name="Hepburn T."/>
            <person name="Howarth C."/>
            <person name="Jen D."/>
            <person name="Larson L."/>
            <person name="Lewis B."/>
            <person name="Mehta T."/>
            <person name="Park D."/>
            <person name="Pearson M."/>
            <person name="Roberts A."/>
            <person name="Saif S."/>
            <person name="Shea T."/>
            <person name="Shenoy N."/>
            <person name="Sisk P."/>
            <person name="Stolte C."/>
            <person name="Sykes S."/>
            <person name="Thomson T."/>
            <person name="Walk T."/>
            <person name="White J."/>
            <person name="Yandava C."/>
            <person name="Izard J."/>
            <person name="Baranova O.V."/>
            <person name="Blanton J.M."/>
            <person name="Tanner A.C."/>
            <person name="Dewhirst F.E."/>
            <person name="Haas B."/>
            <person name="Nusbaum C."/>
            <person name="Birren B."/>
        </authorList>
    </citation>
    <scope>NUCLEOTIDE SEQUENCE [LARGE SCALE GENOMIC DNA]</scope>
    <source>
        <strain evidence="7">1-1 BBBD Race 1</strain>
    </source>
</reference>
<reference evidence="8" key="4">
    <citation type="submission" date="2025-05" db="UniProtKB">
        <authorList>
            <consortium name="EnsemblFungi"/>
        </authorList>
    </citation>
    <scope>IDENTIFICATION</scope>
    <source>
        <strain evidence="8">isolate 1-1 / race 1 (BBBD)</strain>
    </source>
</reference>
<dbReference type="Proteomes" id="UP000005240">
    <property type="component" value="Unassembled WGS sequence"/>
</dbReference>
<dbReference type="PANTHER" id="PTHR11453">
    <property type="entry name" value="ANION EXCHANGE PROTEIN"/>
    <property type="match status" value="1"/>
</dbReference>
<reference evidence="7" key="2">
    <citation type="submission" date="2016-05" db="EMBL/GenBank/DDBJ databases">
        <title>Comparative analysis highlights variable genome content of wheat rusts and divergence of the mating loci.</title>
        <authorList>
            <person name="Cuomo C.A."/>
            <person name="Bakkeren G."/>
            <person name="Szabo L."/>
            <person name="Khalil H."/>
            <person name="Joly D."/>
            <person name="Goldberg J."/>
            <person name="Young S."/>
            <person name="Zeng Q."/>
            <person name="Fellers J."/>
        </authorList>
    </citation>
    <scope>NUCLEOTIDE SEQUENCE [LARGE SCALE GENOMIC DNA]</scope>
    <source>
        <strain evidence="7">1-1 BBBD Race 1</strain>
    </source>
</reference>
<keyword evidence="3 5" id="KW-1133">Transmembrane helix</keyword>
<feature type="non-terminal residue" evidence="7">
    <location>
        <position position="65"/>
    </location>
</feature>
<keyword evidence="2 5" id="KW-0812">Transmembrane</keyword>
<keyword evidence="9" id="KW-1185">Reference proteome</keyword>
<protein>
    <submittedName>
        <fullName evidence="8">HCO3_cotransp domain-containing protein</fullName>
    </submittedName>
</protein>
<evidence type="ECO:0000259" key="6">
    <source>
        <dbReference type="Pfam" id="PF00955"/>
    </source>
</evidence>
<dbReference type="EnsemblFungi" id="PTTG_30873-t43_1">
    <property type="protein sequence ID" value="PTTG_30873-t43_1-p1"/>
    <property type="gene ID" value="PTTG_30873"/>
</dbReference>
<reference evidence="8 9" key="3">
    <citation type="journal article" date="2017" name="G3 (Bethesda)">
        <title>Comparative analysis highlights variable genome content of wheat rusts and divergence of the mating loci.</title>
        <authorList>
            <person name="Cuomo C.A."/>
            <person name="Bakkeren G."/>
            <person name="Khalil H.B."/>
            <person name="Panwar V."/>
            <person name="Joly D."/>
            <person name="Linning R."/>
            <person name="Sakthikumar S."/>
            <person name="Song X."/>
            <person name="Adiconis X."/>
            <person name="Fan L."/>
            <person name="Goldberg J.M."/>
            <person name="Levin J.Z."/>
            <person name="Young S."/>
            <person name="Zeng Q."/>
            <person name="Anikster Y."/>
            <person name="Bruce M."/>
            <person name="Wang M."/>
            <person name="Yin C."/>
            <person name="McCallum B."/>
            <person name="Szabo L.J."/>
            <person name="Hulbert S."/>
            <person name="Chen X."/>
            <person name="Fellers J.P."/>
        </authorList>
    </citation>
    <scope>NUCLEOTIDE SEQUENCE</scope>
    <source>
        <strain evidence="9">Isolate 1-1 / race 1 (BBBD)</strain>
        <strain evidence="8">isolate 1-1 / race 1 (BBBD)</strain>
    </source>
</reference>
<dbReference type="PANTHER" id="PTHR11453:SF38">
    <property type="entry name" value="ANION TRANSPORTER (EUROFUNG)"/>
    <property type="match status" value="1"/>
</dbReference>
<dbReference type="VEuPathDB" id="FungiDB:PTTG_30873"/>
<evidence type="ECO:0000313" key="8">
    <source>
        <dbReference type="EnsemblFungi" id="PTTG_30873-t43_1-p1"/>
    </source>
</evidence>
<evidence type="ECO:0000313" key="9">
    <source>
        <dbReference type="Proteomes" id="UP000005240"/>
    </source>
</evidence>
<evidence type="ECO:0000256" key="4">
    <source>
        <dbReference type="ARBA" id="ARBA00023136"/>
    </source>
</evidence>
<proteinExistence type="predicted"/>
<dbReference type="OrthoDB" id="1735926at2759"/>
<dbReference type="GO" id="GO:0050801">
    <property type="term" value="P:monoatomic ion homeostasis"/>
    <property type="evidence" value="ECO:0007669"/>
    <property type="project" value="TreeGrafter"/>
</dbReference>